<proteinExistence type="evidence at transcript level"/>
<dbReference type="AlphaFoldDB" id="C4IZZ4"/>
<evidence type="ECO:0000313" key="1">
    <source>
        <dbReference type="EMBL" id="ACR34494.1"/>
    </source>
</evidence>
<name>C4IZZ4_MAIZE</name>
<protein>
    <submittedName>
        <fullName evidence="1">Uncharacterized protein</fullName>
    </submittedName>
</protein>
<reference evidence="1" key="2">
    <citation type="submission" date="2012-06" db="EMBL/GenBank/DDBJ databases">
        <authorList>
            <person name="Yu Y."/>
            <person name="Currie J."/>
            <person name="Lomeli R."/>
            <person name="Angelova A."/>
            <person name="Collura K."/>
            <person name="Wissotski M."/>
            <person name="Campos D."/>
            <person name="Kudrna D."/>
            <person name="Golser W."/>
            <person name="Ashely E."/>
            <person name="Descour A."/>
            <person name="Fernandes J."/>
            <person name="Soderlund C."/>
            <person name="Walbot V."/>
        </authorList>
    </citation>
    <scope>NUCLEOTIDE SEQUENCE</scope>
    <source>
        <strain evidence="1">B73</strain>
    </source>
</reference>
<dbReference type="EMBL" id="BT084141">
    <property type="protein sequence ID" value="ACR34494.1"/>
    <property type="molecule type" value="mRNA"/>
</dbReference>
<sequence>MRIVHILQKCKKIIRYQLYAFRDPNPRTAVMYKTPSRGSIGTSRSLLSIDWL</sequence>
<organism evidence="1">
    <name type="scientific">Zea mays</name>
    <name type="common">Maize</name>
    <dbReference type="NCBI Taxonomy" id="4577"/>
    <lineage>
        <taxon>Eukaryota</taxon>
        <taxon>Viridiplantae</taxon>
        <taxon>Streptophyta</taxon>
        <taxon>Embryophyta</taxon>
        <taxon>Tracheophyta</taxon>
        <taxon>Spermatophyta</taxon>
        <taxon>Magnoliopsida</taxon>
        <taxon>Liliopsida</taxon>
        <taxon>Poales</taxon>
        <taxon>Poaceae</taxon>
        <taxon>PACMAD clade</taxon>
        <taxon>Panicoideae</taxon>
        <taxon>Andropogonodae</taxon>
        <taxon>Andropogoneae</taxon>
        <taxon>Tripsacinae</taxon>
        <taxon>Zea</taxon>
    </lineage>
</organism>
<accession>C4IZZ4</accession>
<reference evidence="1" key="1">
    <citation type="journal article" date="2009" name="PLoS Genet.">
        <title>Sequencing, mapping, and analysis of 27,455 maize full-length cDNAs.</title>
        <authorList>
            <person name="Soderlund C."/>
            <person name="Descour A."/>
            <person name="Kudrna D."/>
            <person name="Bomhoff M."/>
            <person name="Boyd L."/>
            <person name="Currie J."/>
            <person name="Angelova A."/>
            <person name="Collura K."/>
            <person name="Wissotski M."/>
            <person name="Ashley E."/>
            <person name="Morrow D."/>
            <person name="Fernandes J."/>
            <person name="Walbot V."/>
            <person name="Yu Y."/>
        </authorList>
    </citation>
    <scope>NUCLEOTIDE SEQUENCE</scope>
    <source>
        <strain evidence="1">B73</strain>
    </source>
</reference>